<dbReference type="Proteomes" id="UP000826656">
    <property type="component" value="Unassembled WGS sequence"/>
</dbReference>
<sequence length="168" mass="18043">MRKVKVEKLKVCPECNKDLGVAPSQKIRRDHQVRGIRDIVSSKRREFIENGLIGKSKKGEPKKLAHEDIDINKSPGMLIDTPPSPPPTPVVVVAISLRRMEKSISSIVNTTLLVDNDQVSNQHNISSSSTGRGIEIDSSFLLELVATTTGGGGGGSGDGRLSMSMSAL</sequence>
<keyword evidence="3" id="KW-1185">Reference proteome</keyword>
<organism evidence="2 3">
    <name type="scientific">Solanum tuberosum</name>
    <name type="common">Potato</name>
    <dbReference type="NCBI Taxonomy" id="4113"/>
    <lineage>
        <taxon>Eukaryota</taxon>
        <taxon>Viridiplantae</taxon>
        <taxon>Streptophyta</taxon>
        <taxon>Embryophyta</taxon>
        <taxon>Tracheophyta</taxon>
        <taxon>Spermatophyta</taxon>
        <taxon>Magnoliopsida</taxon>
        <taxon>eudicotyledons</taxon>
        <taxon>Gunneridae</taxon>
        <taxon>Pentapetalae</taxon>
        <taxon>asterids</taxon>
        <taxon>lamiids</taxon>
        <taxon>Solanales</taxon>
        <taxon>Solanaceae</taxon>
        <taxon>Solanoideae</taxon>
        <taxon>Solaneae</taxon>
        <taxon>Solanum</taxon>
    </lineage>
</organism>
<name>A0ABQ7WTW0_SOLTU</name>
<dbReference type="EMBL" id="JAIVGD010000001">
    <property type="protein sequence ID" value="KAH0784193.1"/>
    <property type="molecule type" value="Genomic_DNA"/>
</dbReference>
<gene>
    <name evidence="2" type="ORF">KY290_003791</name>
</gene>
<reference evidence="2 3" key="1">
    <citation type="journal article" date="2021" name="bioRxiv">
        <title>Chromosome-scale and haplotype-resolved genome assembly of a tetraploid potato cultivar.</title>
        <authorList>
            <person name="Sun H."/>
            <person name="Jiao W.-B."/>
            <person name="Krause K."/>
            <person name="Campoy J.A."/>
            <person name="Goel M."/>
            <person name="Folz-Donahue K."/>
            <person name="Kukat C."/>
            <person name="Huettel B."/>
            <person name="Schneeberger K."/>
        </authorList>
    </citation>
    <scope>NUCLEOTIDE SEQUENCE [LARGE SCALE GENOMIC DNA]</scope>
    <source>
        <strain evidence="2">SolTubOtavaFocal</strain>
        <tissue evidence="2">Leaves</tissue>
    </source>
</reference>
<comment type="caution">
    <text evidence="2">The sequence shown here is derived from an EMBL/GenBank/DDBJ whole genome shotgun (WGS) entry which is preliminary data.</text>
</comment>
<feature type="region of interest" description="Disordered" evidence="1">
    <location>
        <begin position="149"/>
        <end position="168"/>
    </location>
</feature>
<accession>A0ABQ7WTW0</accession>
<feature type="compositionally biased region" description="Gly residues" evidence="1">
    <location>
        <begin position="149"/>
        <end position="158"/>
    </location>
</feature>
<protein>
    <submittedName>
        <fullName evidence="2">Uncharacterized protein</fullName>
    </submittedName>
</protein>
<evidence type="ECO:0000313" key="3">
    <source>
        <dbReference type="Proteomes" id="UP000826656"/>
    </source>
</evidence>
<evidence type="ECO:0000256" key="1">
    <source>
        <dbReference type="SAM" id="MobiDB-lite"/>
    </source>
</evidence>
<evidence type="ECO:0000313" key="2">
    <source>
        <dbReference type="EMBL" id="KAH0784193.1"/>
    </source>
</evidence>
<proteinExistence type="predicted"/>